<feature type="domain" description="Helix-turn-helix" evidence="1">
    <location>
        <begin position="20"/>
        <end position="67"/>
    </location>
</feature>
<dbReference type="AlphaFoldDB" id="A0A1I5PBQ5"/>
<accession>A0A1I5PBQ5</accession>
<proteinExistence type="predicted"/>
<evidence type="ECO:0000313" key="2">
    <source>
        <dbReference type="EMBL" id="SFP31485.1"/>
    </source>
</evidence>
<dbReference type="InterPro" id="IPR041657">
    <property type="entry name" value="HTH_17"/>
</dbReference>
<name>A0A1I5PBQ5_9RHOB</name>
<protein>
    <submittedName>
        <fullName evidence="2">Helix-turn-helix domain-containing protein</fullName>
    </submittedName>
</protein>
<reference evidence="2 3" key="1">
    <citation type="submission" date="2016-10" db="EMBL/GenBank/DDBJ databases">
        <authorList>
            <person name="de Groot N.N."/>
        </authorList>
    </citation>
    <scope>NUCLEOTIDE SEQUENCE [LARGE SCALE GENOMIC DNA]</scope>
    <source>
        <strain evidence="2 3">DSM 19547</strain>
    </source>
</reference>
<dbReference type="InterPro" id="IPR009061">
    <property type="entry name" value="DNA-bd_dom_put_sf"/>
</dbReference>
<dbReference type="Gene3D" id="1.10.10.10">
    <property type="entry name" value="Winged helix-like DNA-binding domain superfamily/Winged helix DNA-binding domain"/>
    <property type="match status" value="1"/>
</dbReference>
<dbReference type="STRING" id="441119.SAMN04488047_10521"/>
<dbReference type="Pfam" id="PF12728">
    <property type="entry name" value="HTH_17"/>
    <property type="match status" value="1"/>
</dbReference>
<dbReference type="Proteomes" id="UP000199356">
    <property type="component" value="Unassembled WGS sequence"/>
</dbReference>
<dbReference type="InterPro" id="IPR036388">
    <property type="entry name" value="WH-like_DNA-bd_sf"/>
</dbReference>
<keyword evidence="3" id="KW-1185">Reference proteome</keyword>
<evidence type="ECO:0000259" key="1">
    <source>
        <dbReference type="Pfam" id="PF12728"/>
    </source>
</evidence>
<gene>
    <name evidence="2" type="ORF">SAMN04488047_10521</name>
</gene>
<evidence type="ECO:0000313" key="3">
    <source>
        <dbReference type="Proteomes" id="UP000199356"/>
    </source>
</evidence>
<dbReference type="SUPFAM" id="SSF46955">
    <property type="entry name" value="Putative DNA-binding domain"/>
    <property type="match status" value="1"/>
</dbReference>
<organism evidence="2 3">
    <name type="scientific">Tranquillimonas alkanivorans</name>
    <dbReference type="NCBI Taxonomy" id="441119"/>
    <lineage>
        <taxon>Bacteria</taxon>
        <taxon>Pseudomonadati</taxon>
        <taxon>Pseudomonadota</taxon>
        <taxon>Alphaproteobacteria</taxon>
        <taxon>Rhodobacterales</taxon>
        <taxon>Roseobacteraceae</taxon>
        <taxon>Tranquillimonas</taxon>
    </lineage>
</organism>
<sequence length="72" mass="8067">MPHAHQPHSLDLEALPPSSLLTRKQVAQVIGFSEVTLKTWAREGRGPRITRIEGKPRFRVRDVQAWIGGDNG</sequence>
<dbReference type="EMBL" id="FOXA01000005">
    <property type="protein sequence ID" value="SFP31485.1"/>
    <property type="molecule type" value="Genomic_DNA"/>
</dbReference>